<proteinExistence type="predicted"/>
<evidence type="ECO:0000313" key="2">
    <source>
        <dbReference type="Proteomes" id="UP000308600"/>
    </source>
</evidence>
<dbReference type="Proteomes" id="UP000308600">
    <property type="component" value="Unassembled WGS sequence"/>
</dbReference>
<dbReference type="EMBL" id="ML208592">
    <property type="protein sequence ID" value="TFK62281.1"/>
    <property type="molecule type" value="Genomic_DNA"/>
</dbReference>
<accession>A0ACD3A9J5</accession>
<reference evidence="1 2" key="1">
    <citation type="journal article" date="2019" name="Nat. Ecol. Evol.">
        <title>Megaphylogeny resolves global patterns of mushroom evolution.</title>
        <authorList>
            <person name="Varga T."/>
            <person name="Krizsan K."/>
            <person name="Foldi C."/>
            <person name="Dima B."/>
            <person name="Sanchez-Garcia M."/>
            <person name="Sanchez-Ramirez S."/>
            <person name="Szollosi G.J."/>
            <person name="Szarkandi J.G."/>
            <person name="Papp V."/>
            <person name="Albert L."/>
            <person name="Andreopoulos W."/>
            <person name="Angelini C."/>
            <person name="Antonin V."/>
            <person name="Barry K.W."/>
            <person name="Bougher N.L."/>
            <person name="Buchanan P."/>
            <person name="Buyck B."/>
            <person name="Bense V."/>
            <person name="Catcheside P."/>
            <person name="Chovatia M."/>
            <person name="Cooper J."/>
            <person name="Damon W."/>
            <person name="Desjardin D."/>
            <person name="Finy P."/>
            <person name="Geml J."/>
            <person name="Haridas S."/>
            <person name="Hughes K."/>
            <person name="Justo A."/>
            <person name="Karasinski D."/>
            <person name="Kautmanova I."/>
            <person name="Kiss B."/>
            <person name="Kocsube S."/>
            <person name="Kotiranta H."/>
            <person name="LaButti K.M."/>
            <person name="Lechner B.E."/>
            <person name="Liimatainen K."/>
            <person name="Lipzen A."/>
            <person name="Lukacs Z."/>
            <person name="Mihaltcheva S."/>
            <person name="Morgado L.N."/>
            <person name="Niskanen T."/>
            <person name="Noordeloos M.E."/>
            <person name="Ohm R.A."/>
            <person name="Ortiz-Santana B."/>
            <person name="Ovrebo C."/>
            <person name="Racz N."/>
            <person name="Riley R."/>
            <person name="Savchenko A."/>
            <person name="Shiryaev A."/>
            <person name="Soop K."/>
            <person name="Spirin V."/>
            <person name="Szebenyi C."/>
            <person name="Tomsovsky M."/>
            <person name="Tulloss R.E."/>
            <person name="Uehling J."/>
            <person name="Grigoriev I.V."/>
            <person name="Vagvolgyi C."/>
            <person name="Papp T."/>
            <person name="Martin F.M."/>
            <person name="Miettinen O."/>
            <person name="Hibbett D.S."/>
            <person name="Nagy L.G."/>
        </authorList>
    </citation>
    <scope>NUCLEOTIDE SEQUENCE [LARGE SCALE GENOMIC DNA]</scope>
    <source>
        <strain evidence="1 2">NL-1719</strain>
    </source>
</reference>
<sequence>MTDDEQEEEPVDPVDCLLEWASRQPQDAEGFPDPSGELQGLLDYAPPRLTRARSDSSGPQTSPLDFYDFHISENLQLRRIVLLSSLVDDIASRVEKVSISLESCGLGPLPFNEDTVYGGNWLSSGSRDSAGSHTEVSEPLDIARFYGRTTANACMPLASQWILHPKHDAYSRILRFDQGHDGGPPDHPFVMDKFSLRVQPYKSIPKDILQTLNRRSKLDLKYLEGKNLATWMFLDLLPEGETALGDMVELEAGYRPITLPKTGYPISSSKREPVPKDARQSVLNLPGTDYRPPNPDRQESQLKRIYPNGPHTQATLQRGASRPVTARDLIQHAWTNAVRHDNTFIVFSTGNQERVGVRHRHSQTLYLSELIDVSSESKPAYGNIHAGLYLSILEDVVDRLRQDKRRTSSVSSLGKRRGSPLSSIRHSKRIKINSITSQMNTSVGETQEGAFWKDVDNKLLALVSIRSTGFDSPIPAACARVQPCLSRMGIGKNHPESQRDYCPTEVLKLVLGPCFSEGAIGKLHTATIITSTNDSALPQIDVVVKLAISRHHRRRVRREYDMYKFLWEQKVEGILPIYGLFEDYNNLATFLVMGKGGISLWGREFDRPTEDSLQIKVTPRERDMFVGILQGIHKAGVCHRDIHPGNLIIDTHGNGYIIDFDRAHRNRDEADQLMELTCLTKLLDSSIHVDTLTTNDRWWINTLLTHTLSLLTIYSISCMPSTTKVRTSLASALAWCPPELVKVDPNSDHTRAPGYFDRHLDDDLILQRVVWDDQLIPKLTTWVDTLVARMKQPMMIPTSIIPLDSSPVIQFESEVQAHYADNIMPYVCKLASALIAGSYKSEKLTFSWVTTPTGQRGAIADAFLRVGKHVQDRPKFLTDLAVWEFKRPQVANKDVMDIIEEIAEIGQFHWCRCAFVSGPNSALEKPERCKRGDHYTSDGRFKFTRKRTGPDTVAAPDGSSRSSEALRFRPIRSHASQTATDEDKAYHMLQQSWTNAVISDATYLVLTSGDAEFIGMRHRETRTLFLSRKITPTESNHTYIKALVGLFLQAFHETRQRDRTIQEIYRKKRGGHVLGAYSDRILAGWEVEDSSSRAYATNENESTELAKPERSKQIAKAHRVLSSTESIILVAPVPECATNSGKRLIRPELPCVWTRCNPKTDGDRELMDGGYRHSSLELGFQSVIEQATHAIAECRDNDSDEESDSFASQSPQPDLPAKGRASSEESEPSSQGTNYDLPDSESQKCQWVDDLPLIPDVQQSYGVLDRLKESAYCSPDTDTIEVFCETPISEDPDIDPDQSGIFRGFSRYNNGYILQGRIQIKVVALNRQNARQLILDMEAEYASLRRCADLMPERCRVYGLFQYQHVIPYGVEPKSGRQTYRLASNSPDDWSRIPTRYIALVTSPLGTPLPMYTEPLSGSTAIAFVHLFDRHHRNEVVHGKLHSDQLRILEFGESRRVFITGWPVKKIAIPRHNRSRVKARDHNRLLRRLKVHMSAYESMRRRQDRPSRRNNVFPPAEVQLGKRTGGPLARRKRLAALAKNAGPEHVLD</sequence>
<name>A0ACD3A9J5_9AGAR</name>
<gene>
    <name evidence="1" type="ORF">BDN72DRAFT_882720</name>
</gene>
<evidence type="ECO:0000313" key="1">
    <source>
        <dbReference type="EMBL" id="TFK62281.1"/>
    </source>
</evidence>
<protein>
    <submittedName>
        <fullName evidence="1">Uncharacterized protein</fullName>
    </submittedName>
</protein>
<organism evidence="1 2">
    <name type="scientific">Pluteus cervinus</name>
    <dbReference type="NCBI Taxonomy" id="181527"/>
    <lineage>
        <taxon>Eukaryota</taxon>
        <taxon>Fungi</taxon>
        <taxon>Dikarya</taxon>
        <taxon>Basidiomycota</taxon>
        <taxon>Agaricomycotina</taxon>
        <taxon>Agaricomycetes</taxon>
        <taxon>Agaricomycetidae</taxon>
        <taxon>Agaricales</taxon>
        <taxon>Pluteineae</taxon>
        <taxon>Pluteaceae</taxon>
        <taxon>Pluteus</taxon>
    </lineage>
</organism>
<keyword evidence="2" id="KW-1185">Reference proteome</keyword>